<evidence type="ECO:0000256" key="4">
    <source>
        <dbReference type="ARBA" id="ARBA00022536"/>
    </source>
</evidence>
<keyword evidence="5 9" id="KW-0732">Signal</keyword>
<evidence type="ECO:0000256" key="3">
    <source>
        <dbReference type="ARBA" id="ARBA00022525"/>
    </source>
</evidence>
<dbReference type="PROSITE" id="PS00010">
    <property type="entry name" value="ASX_HYDROXYL"/>
    <property type="match status" value="3"/>
</dbReference>
<dbReference type="InterPro" id="IPR009030">
    <property type="entry name" value="Growth_fac_rcpt_cys_sf"/>
</dbReference>
<comment type="caution">
    <text evidence="8">Lacks conserved residue(s) required for the propagation of feature annotation.</text>
</comment>
<sequence>MKLVLMNASFLFIGFVLLCITLADSTEITRCCAGGSRHFRETQTCTGVRSVGTSSICTRSASICCLRALLDGSCNAGTENARQNNGCTVDVAELGGVIKKECCDCCALAQELVNREEPCVAANGFSSSCLSSFNKCCNQSSVGQQTSVRNDWIDTNSQQSTSDPCKNTNCEHFCSKTSDGSAECYCRTGYGLGSDGHSCVDVDECLLLIDDCLESQRCLNLPGSFKCIRTLTCGTGYAMDSETEQCTVLLHRCCLAPMFLSSSQPIKGSTSISNSQEPNALSSTFIKSSSIMPTSGLSSNTIISTSPVSIRGTARTKSSSLGFNYVSTEPCSYQSRKYKSKEASTKPSSESYSSLASPIRVYIRIQRDQTKPEGHLQLILRQVEFSAGGGQMCSVNTPSCLPYGFVLRLKSRLCPTPVKRDDEVKSSQLSSTGLLQLNQSPVLKVPAQLPASMQNLQSTEFNSLLTSVIHPVSIKSPSHRVPVQKHPGSYRCDSRRCAPSEILNPTTGECTSVDCPQGYVPAANGKCEDIDECQNAQRCSFFEECINIPGSYRCQEKGNLCSYGYQIDKDTGFCADKNECDDGSHSCGSFQCINLPGSFKCRCPAGFEFTEANKKCEDVNECEKFSGATCSPHATCENTIGSFKCHCKDGFQLAADGRNCDDVDECTAGLARCQQKCVNVPGSYQCLCQRGYQLGIDELTCEDINECSTWANPEISFEDGITCKDVDECVSPGICQGDQLCVNTLGGFKCQALDCPKILFLIDITRIDV</sequence>
<evidence type="ECO:0000256" key="2">
    <source>
        <dbReference type="ARBA" id="ARBA00006127"/>
    </source>
</evidence>
<protein>
    <submittedName>
        <fullName evidence="12">EGF-like domain-containing protein</fullName>
    </submittedName>
</protein>
<evidence type="ECO:0000256" key="1">
    <source>
        <dbReference type="ARBA" id="ARBA00004613"/>
    </source>
</evidence>
<evidence type="ECO:0000313" key="12">
    <source>
        <dbReference type="WBParaSite" id="jg9270"/>
    </source>
</evidence>
<comment type="similarity">
    <text evidence="2">Belongs to the fibulin family.</text>
</comment>
<dbReference type="InterPro" id="IPR026823">
    <property type="entry name" value="cEGF"/>
</dbReference>
<evidence type="ECO:0000256" key="7">
    <source>
        <dbReference type="ARBA" id="ARBA00023157"/>
    </source>
</evidence>
<dbReference type="InterPro" id="IPR000742">
    <property type="entry name" value="EGF"/>
</dbReference>
<evidence type="ECO:0000256" key="9">
    <source>
        <dbReference type="SAM" id="SignalP"/>
    </source>
</evidence>
<dbReference type="Pfam" id="PF07645">
    <property type="entry name" value="EGF_CA"/>
    <property type="match status" value="4"/>
</dbReference>
<dbReference type="Pfam" id="PF12662">
    <property type="entry name" value="cEGF"/>
    <property type="match status" value="2"/>
</dbReference>
<dbReference type="SUPFAM" id="SSF57184">
    <property type="entry name" value="Growth factor receptor domain"/>
    <property type="match status" value="1"/>
</dbReference>
<keyword evidence="4 8" id="KW-0245">EGF-like domain</keyword>
<organism evidence="11 12">
    <name type="scientific">Ditylenchus dipsaci</name>
    <dbReference type="NCBI Taxonomy" id="166011"/>
    <lineage>
        <taxon>Eukaryota</taxon>
        <taxon>Metazoa</taxon>
        <taxon>Ecdysozoa</taxon>
        <taxon>Nematoda</taxon>
        <taxon>Chromadorea</taxon>
        <taxon>Rhabditida</taxon>
        <taxon>Tylenchina</taxon>
        <taxon>Tylenchomorpha</taxon>
        <taxon>Sphaerularioidea</taxon>
        <taxon>Anguinidae</taxon>
        <taxon>Anguininae</taxon>
        <taxon>Ditylenchus</taxon>
    </lineage>
</organism>
<proteinExistence type="inferred from homology"/>
<dbReference type="FunFam" id="2.10.25.10:FF:000240">
    <property type="entry name" value="Vitamin K-dependent protein S"/>
    <property type="match status" value="1"/>
</dbReference>
<evidence type="ECO:0000256" key="6">
    <source>
        <dbReference type="ARBA" id="ARBA00022737"/>
    </source>
</evidence>
<dbReference type="InterPro" id="IPR001881">
    <property type="entry name" value="EGF-like_Ca-bd_dom"/>
</dbReference>
<dbReference type="FunFam" id="2.10.25.10:FF:000139">
    <property type="entry name" value="Fibulin-1"/>
    <property type="match status" value="1"/>
</dbReference>
<feature type="domain" description="EGF-like" evidence="10">
    <location>
        <begin position="662"/>
        <end position="702"/>
    </location>
</feature>
<evidence type="ECO:0000313" key="11">
    <source>
        <dbReference type="Proteomes" id="UP000887574"/>
    </source>
</evidence>
<feature type="signal peptide" evidence="9">
    <location>
        <begin position="1"/>
        <end position="25"/>
    </location>
</feature>
<accession>A0A915EU13</accession>
<feature type="domain" description="EGF-like" evidence="10">
    <location>
        <begin position="576"/>
        <end position="617"/>
    </location>
</feature>
<dbReference type="GO" id="GO:0005509">
    <property type="term" value="F:calcium ion binding"/>
    <property type="evidence" value="ECO:0007669"/>
    <property type="project" value="InterPro"/>
</dbReference>
<dbReference type="SMART" id="SM00181">
    <property type="entry name" value="EGF"/>
    <property type="match status" value="7"/>
</dbReference>
<dbReference type="Proteomes" id="UP000887574">
    <property type="component" value="Unplaced"/>
</dbReference>
<name>A0A915EU13_9BILA</name>
<dbReference type="PROSITE" id="PS01177">
    <property type="entry name" value="ANAPHYLATOXIN_1"/>
    <property type="match status" value="1"/>
</dbReference>
<evidence type="ECO:0000259" key="10">
    <source>
        <dbReference type="PROSITE" id="PS50026"/>
    </source>
</evidence>
<dbReference type="InterPro" id="IPR049883">
    <property type="entry name" value="NOTCH1_EGF-like"/>
</dbReference>
<dbReference type="Gene3D" id="2.10.25.10">
    <property type="entry name" value="Laminin"/>
    <property type="match status" value="7"/>
</dbReference>
<dbReference type="PANTHER" id="PTHR24039:SF55">
    <property type="entry name" value="FIBULIN-1"/>
    <property type="match status" value="1"/>
</dbReference>
<dbReference type="SMART" id="SM00179">
    <property type="entry name" value="EGF_CA"/>
    <property type="match status" value="6"/>
</dbReference>
<dbReference type="PROSITE" id="PS01186">
    <property type="entry name" value="EGF_2"/>
    <property type="match status" value="3"/>
</dbReference>
<reference evidence="12" key="1">
    <citation type="submission" date="2022-11" db="UniProtKB">
        <authorList>
            <consortium name="WormBaseParasite"/>
        </authorList>
    </citation>
    <scope>IDENTIFICATION</scope>
</reference>
<dbReference type="PROSITE" id="PS50026">
    <property type="entry name" value="EGF_3"/>
    <property type="match status" value="3"/>
</dbReference>
<dbReference type="FunFam" id="2.10.25.10:FF:000038">
    <property type="entry name" value="Fibrillin 2"/>
    <property type="match status" value="1"/>
</dbReference>
<dbReference type="InterPro" id="IPR018097">
    <property type="entry name" value="EGF_Ca-bd_CS"/>
</dbReference>
<dbReference type="GO" id="GO:0005576">
    <property type="term" value="C:extracellular region"/>
    <property type="evidence" value="ECO:0007669"/>
    <property type="project" value="UniProtKB-SubCell"/>
</dbReference>
<dbReference type="PANTHER" id="PTHR24039">
    <property type="entry name" value="FIBRILLIN-RELATED"/>
    <property type="match status" value="1"/>
</dbReference>
<dbReference type="AlphaFoldDB" id="A0A915EU13"/>
<feature type="domain" description="EGF-like" evidence="10">
    <location>
        <begin position="618"/>
        <end position="661"/>
    </location>
</feature>
<dbReference type="InterPro" id="IPR000020">
    <property type="entry name" value="Anaphylatoxin/fibulin"/>
</dbReference>
<comment type="subcellular location">
    <subcellularLocation>
        <location evidence="1">Secreted</location>
    </subcellularLocation>
</comment>
<dbReference type="InterPro" id="IPR000152">
    <property type="entry name" value="EGF-type_Asp/Asn_hydroxyl_site"/>
</dbReference>
<keyword evidence="7" id="KW-1015">Disulfide bond</keyword>
<evidence type="ECO:0000256" key="5">
    <source>
        <dbReference type="ARBA" id="ARBA00022729"/>
    </source>
</evidence>
<dbReference type="CDD" id="cd00054">
    <property type="entry name" value="EGF_CA"/>
    <property type="match status" value="3"/>
</dbReference>
<keyword evidence="6" id="KW-0677">Repeat</keyword>
<dbReference type="SUPFAM" id="SSF57196">
    <property type="entry name" value="EGF/Laminin"/>
    <property type="match status" value="3"/>
</dbReference>
<keyword evidence="3" id="KW-0964">Secreted</keyword>
<feature type="chain" id="PRO_5038100380" evidence="9">
    <location>
        <begin position="26"/>
        <end position="769"/>
    </location>
</feature>
<dbReference type="PROSITE" id="PS01187">
    <property type="entry name" value="EGF_CA"/>
    <property type="match status" value="3"/>
</dbReference>
<evidence type="ECO:0000256" key="8">
    <source>
        <dbReference type="PROSITE-ProRule" id="PRU00076"/>
    </source>
</evidence>
<dbReference type="WBParaSite" id="jg9270">
    <property type="protein sequence ID" value="jg9270"/>
    <property type="gene ID" value="jg9270"/>
</dbReference>
<keyword evidence="11" id="KW-1185">Reference proteome</keyword>